<proteinExistence type="predicted"/>
<feature type="domain" description="Arb2" evidence="1">
    <location>
        <begin position="152"/>
        <end position="232"/>
    </location>
</feature>
<sequence>MGRIKSLQELGYGFNDGGELRRIGSDGQLSEKPFQFNISSDHQACQANYELLGAAVTEYIYDVLEREQKLYRLPAPKDSGENGTFVFVSTDYEKRDTLMVLIQGSGAVRAGQWARSLIINNNLDMGTQIPYIEMGANRKFGILIMNPNDNHRSNIKIPHSSTSEEHAEYVWKHYVTETSAKNIVIIAHSYGGFLTVMLAQKFKKDFEERVRAVAMTDSVHSFSGVKIPETLKRISTNWVSNSAQVDTPLKTPEFEITRLSAGHPQHEMTSYSCISSVFKFVDERLKC</sequence>
<dbReference type="GO" id="GO:0005634">
    <property type="term" value="C:nucleus"/>
    <property type="evidence" value="ECO:0007669"/>
    <property type="project" value="TreeGrafter"/>
</dbReference>
<organism evidence="2 3">
    <name type="scientific">Leptosia nina</name>
    <dbReference type="NCBI Taxonomy" id="320188"/>
    <lineage>
        <taxon>Eukaryota</taxon>
        <taxon>Metazoa</taxon>
        <taxon>Ecdysozoa</taxon>
        <taxon>Arthropoda</taxon>
        <taxon>Hexapoda</taxon>
        <taxon>Insecta</taxon>
        <taxon>Pterygota</taxon>
        <taxon>Neoptera</taxon>
        <taxon>Endopterygota</taxon>
        <taxon>Lepidoptera</taxon>
        <taxon>Glossata</taxon>
        <taxon>Ditrysia</taxon>
        <taxon>Papilionoidea</taxon>
        <taxon>Pieridae</taxon>
        <taxon>Pierinae</taxon>
        <taxon>Leptosia</taxon>
    </lineage>
</organism>
<dbReference type="PANTHER" id="PTHR21357:SF4">
    <property type="entry name" value="FAM172 FAMILY PROTEIN HOMOLOG CG10038"/>
    <property type="match status" value="1"/>
</dbReference>
<dbReference type="GO" id="GO:0035197">
    <property type="term" value="F:siRNA binding"/>
    <property type="evidence" value="ECO:0007669"/>
    <property type="project" value="TreeGrafter"/>
</dbReference>
<feature type="domain" description="Arb2" evidence="1">
    <location>
        <begin position="5"/>
        <end position="150"/>
    </location>
</feature>
<protein>
    <recommendedName>
        <fullName evidence="1">Arb2 domain-containing protein</fullName>
    </recommendedName>
</protein>
<evidence type="ECO:0000313" key="2">
    <source>
        <dbReference type="EMBL" id="CAK1542371.1"/>
    </source>
</evidence>
<dbReference type="AlphaFoldDB" id="A0AAV1J031"/>
<accession>A0AAV1J031</accession>
<dbReference type="InterPro" id="IPR029058">
    <property type="entry name" value="AB_hydrolase_fold"/>
</dbReference>
<reference evidence="2 3" key="1">
    <citation type="submission" date="2023-11" db="EMBL/GenBank/DDBJ databases">
        <authorList>
            <person name="Okamura Y."/>
        </authorList>
    </citation>
    <scope>NUCLEOTIDE SEQUENCE [LARGE SCALE GENOMIC DNA]</scope>
</reference>
<dbReference type="SUPFAM" id="SSF53474">
    <property type="entry name" value="alpha/beta-Hydrolases"/>
    <property type="match status" value="1"/>
</dbReference>
<dbReference type="GO" id="GO:0031048">
    <property type="term" value="P:regulatory ncRNA-mediated heterochromatin formation"/>
    <property type="evidence" value="ECO:0007669"/>
    <property type="project" value="TreeGrafter"/>
</dbReference>
<evidence type="ECO:0000313" key="3">
    <source>
        <dbReference type="Proteomes" id="UP001497472"/>
    </source>
</evidence>
<evidence type="ECO:0000259" key="1">
    <source>
        <dbReference type="Pfam" id="PF22749"/>
    </source>
</evidence>
<dbReference type="PANTHER" id="PTHR21357">
    <property type="entry name" value="FAM172 FAMILY PROTEIN HOMOLOG CG10038"/>
    <property type="match status" value="1"/>
</dbReference>
<dbReference type="InterPro" id="IPR048263">
    <property type="entry name" value="Arb2"/>
</dbReference>
<comment type="caution">
    <text evidence="2">The sequence shown here is derived from an EMBL/GenBank/DDBJ whole genome shotgun (WGS) entry which is preliminary data.</text>
</comment>
<dbReference type="Gene3D" id="3.40.50.1820">
    <property type="entry name" value="alpha/beta hydrolase"/>
    <property type="match status" value="1"/>
</dbReference>
<keyword evidence="3" id="KW-1185">Reference proteome</keyword>
<dbReference type="Pfam" id="PF22749">
    <property type="entry name" value="Arb2"/>
    <property type="match status" value="2"/>
</dbReference>
<name>A0AAV1J031_9NEOP</name>
<dbReference type="EMBL" id="CAVLEF010000003">
    <property type="protein sequence ID" value="CAK1542371.1"/>
    <property type="molecule type" value="Genomic_DNA"/>
</dbReference>
<dbReference type="InterPro" id="IPR053858">
    <property type="entry name" value="Arb2_dom"/>
</dbReference>
<dbReference type="Proteomes" id="UP001497472">
    <property type="component" value="Unassembled WGS sequence"/>
</dbReference>
<gene>
    <name evidence="2" type="ORF">LNINA_LOCUS2274</name>
</gene>